<organism evidence="1 2">
    <name type="scientific">Mariniplasma anaerobium</name>
    <dbReference type="NCBI Taxonomy" id="2735436"/>
    <lineage>
        <taxon>Bacteria</taxon>
        <taxon>Bacillati</taxon>
        <taxon>Mycoplasmatota</taxon>
        <taxon>Mollicutes</taxon>
        <taxon>Acholeplasmatales</taxon>
        <taxon>Acholeplasmataceae</taxon>
        <taxon>Mariniplasma</taxon>
    </lineage>
</organism>
<dbReference type="PANTHER" id="PTHR22603">
    <property type="entry name" value="CHOLINE/ETHANOALAMINE KINASE"/>
    <property type="match status" value="1"/>
</dbReference>
<dbReference type="RefSeq" id="WP_176238536.1">
    <property type="nucleotide sequence ID" value="NZ_AP024412.1"/>
</dbReference>
<dbReference type="EMBL" id="AP024412">
    <property type="protein sequence ID" value="BCR35695.1"/>
    <property type="molecule type" value="Genomic_DNA"/>
</dbReference>
<dbReference type="GO" id="GO:0004305">
    <property type="term" value="F:ethanolamine kinase activity"/>
    <property type="evidence" value="ECO:0007669"/>
    <property type="project" value="TreeGrafter"/>
</dbReference>
<keyword evidence="1" id="KW-0418">Kinase</keyword>
<dbReference type="Proteomes" id="UP000620133">
    <property type="component" value="Chromosome"/>
</dbReference>
<dbReference type="GO" id="GO:0006646">
    <property type="term" value="P:phosphatidylethanolamine biosynthetic process"/>
    <property type="evidence" value="ECO:0007669"/>
    <property type="project" value="TreeGrafter"/>
</dbReference>
<gene>
    <name evidence="1" type="primary">pck</name>
    <name evidence="1" type="ORF">MPAN_005880</name>
</gene>
<dbReference type="Gene3D" id="3.90.1200.10">
    <property type="match status" value="1"/>
</dbReference>
<reference evidence="1" key="1">
    <citation type="submission" date="2021-01" db="EMBL/GenBank/DDBJ databases">
        <title>Draft genome sequence of Acholeplasmataceae bacterium strain Mahy22.</title>
        <authorList>
            <person name="Watanabe M."/>
            <person name="Kojima H."/>
            <person name="Fukui M."/>
        </authorList>
    </citation>
    <scope>NUCLEOTIDE SEQUENCE</scope>
    <source>
        <strain evidence="1">Mahy22</strain>
    </source>
</reference>
<dbReference type="GO" id="GO:0005737">
    <property type="term" value="C:cytoplasm"/>
    <property type="evidence" value="ECO:0007669"/>
    <property type="project" value="TreeGrafter"/>
</dbReference>
<keyword evidence="2" id="KW-1185">Reference proteome</keyword>
<sequence>MIDQNEKLIKEKAAHAFKVKEEEVNVKYRLLGGMSHLTYVIEIANTLYTYRVIGKDGNLFVSRESEFENLKRIEDLHINNETVYFDVKTGEKAAKYIEGTVLSTVDYHPYLNDVAETLKKLHHSDISPESDYGLIERLNLYETYTDIRSDLYLDLKDKWVNIYLNERLHMPKVFCHNDAQRSNIVIAKDQIYLLDWEFAGSNEFYYDIASFGNVKFEDALELLDVYLEKKATKKEQDMVRFYRMFQALQWHQVALRKEMVGLSEVLHFDFKALSIKYLNLAETLYKEITKG</sequence>
<evidence type="ECO:0000313" key="1">
    <source>
        <dbReference type="EMBL" id="BCR35695.1"/>
    </source>
</evidence>
<keyword evidence="1" id="KW-0808">Transferase</keyword>
<protein>
    <submittedName>
        <fullName evidence="1">Choline kinase</fullName>
    </submittedName>
</protein>
<dbReference type="AlphaFoldDB" id="A0A7U9TJ03"/>
<dbReference type="InterPro" id="IPR011009">
    <property type="entry name" value="Kinase-like_dom_sf"/>
</dbReference>
<name>A0A7U9TJ03_9MOLU</name>
<proteinExistence type="predicted"/>
<evidence type="ECO:0000313" key="2">
    <source>
        <dbReference type="Proteomes" id="UP000620133"/>
    </source>
</evidence>
<dbReference type="KEGG" id="manr:MPAN_005880"/>
<dbReference type="Pfam" id="PF01633">
    <property type="entry name" value="Choline_kinase"/>
    <property type="match status" value="1"/>
</dbReference>
<accession>A0A7U9TJ03</accession>
<dbReference type="PANTHER" id="PTHR22603:SF66">
    <property type="entry name" value="ETHANOLAMINE KINASE"/>
    <property type="match status" value="1"/>
</dbReference>
<dbReference type="CDD" id="cd05151">
    <property type="entry name" value="ChoK-like"/>
    <property type="match status" value="1"/>
</dbReference>
<dbReference type="SUPFAM" id="SSF56112">
    <property type="entry name" value="Protein kinase-like (PK-like)"/>
    <property type="match status" value="1"/>
</dbReference>
<dbReference type="Gene3D" id="3.30.200.20">
    <property type="entry name" value="Phosphorylase Kinase, domain 1"/>
    <property type="match status" value="1"/>
</dbReference>